<organism evidence="1 2">
    <name type="scientific">Enterococcus termitis</name>
    <dbReference type="NCBI Taxonomy" id="332950"/>
    <lineage>
        <taxon>Bacteria</taxon>
        <taxon>Bacillati</taxon>
        <taxon>Bacillota</taxon>
        <taxon>Bacilli</taxon>
        <taxon>Lactobacillales</taxon>
        <taxon>Enterococcaceae</taxon>
        <taxon>Enterococcus</taxon>
    </lineage>
</organism>
<dbReference type="InterPro" id="IPR006448">
    <property type="entry name" value="Phage_term_ssu_P27"/>
</dbReference>
<keyword evidence="2" id="KW-1185">Reference proteome</keyword>
<dbReference type="RefSeq" id="WP_069663376.1">
    <property type="nucleotide sequence ID" value="NZ_JBHUJJ010000001.1"/>
</dbReference>
<evidence type="ECO:0000313" key="1">
    <source>
        <dbReference type="EMBL" id="OEG16167.1"/>
    </source>
</evidence>
<reference evidence="2" key="1">
    <citation type="submission" date="2016-09" db="EMBL/GenBank/DDBJ databases">
        <authorList>
            <person name="Gulvik C.A."/>
        </authorList>
    </citation>
    <scope>NUCLEOTIDE SEQUENCE [LARGE SCALE GENOMIC DNA]</scope>
    <source>
        <strain evidence="2">LMG 8895</strain>
    </source>
</reference>
<evidence type="ECO:0000313" key="2">
    <source>
        <dbReference type="Proteomes" id="UP000095094"/>
    </source>
</evidence>
<evidence type="ECO:0008006" key="3">
    <source>
        <dbReference type="Google" id="ProtNLM"/>
    </source>
</evidence>
<name>A0A1E5GU29_9ENTE</name>
<dbReference type="EMBL" id="MIJY01000013">
    <property type="protein sequence ID" value="OEG16167.1"/>
    <property type="molecule type" value="Genomic_DNA"/>
</dbReference>
<comment type="caution">
    <text evidence="1">The sequence shown here is derived from an EMBL/GenBank/DDBJ whole genome shotgun (WGS) entry which is preliminary data.</text>
</comment>
<proteinExistence type="predicted"/>
<gene>
    <name evidence="1" type="ORF">BCR25_18400</name>
</gene>
<accession>A0A1E5GU29</accession>
<dbReference type="Pfam" id="PF05119">
    <property type="entry name" value="Terminase_4"/>
    <property type="match status" value="1"/>
</dbReference>
<sequence length="120" mass="13638">MVKNVPKEETIKRDTIKQMKSLGVYKIEYNRLISIYAGLVHQYYFQLREFEKDGSRTFVISGTNSVKKSPILASLESLRKDIVLYSDRLCLNAKAAENRKTSGEDDGDNPLANFLEKMGG</sequence>
<dbReference type="AlphaFoldDB" id="A0A1E5GU29"/>
<protein>
    <recommendedName>
        <fullName evidence="3">Terminase</fullName>
    </recommendedName>
</protein>
<dbReference type="Proteomes" id="UP000095094">
    <property type="component" value="Unassembled WGS sequence"/>
</dbReference>
<dbReference type="OrthoDB" id="2054820at2"/>